<reference evidence="1 2" key="2">
    <citation type="submission" date="2020-02" db="EMBL/GenBank/DDBJ databases">
        <title>The new genus of Enterobacteriales.</title>
        <authorList>
            <person name="Kim I.S."/>
        </authorList>
    </citation>
    <scope>NUCLEOTIDE SEQUENCE [LARGE SCALE GENOMIC DNA]</scope>
    <source>
        <strain evidence="1 2">SAP-6</strain>
    </source>
</reference>
<dbReference type="Proteomes" id="UP000461443">
    <property type="component" value="Unassembled WGS sequence"/>
</dbReference>
<proteinExistence type="predicted"/>
<evidence type="ECO:0000313" key="1">
    <source>
        <dbReference type="EMBL" id="NDL64305.1"/>
    </source>
</evidence>
<evidence type="ECO:0000313" key="2">
    <source>
        <dbReference type="Proteomes" id="UP000461443"/>
    </source>
</evidence>
<organism evidence="1 2">
    <name type="scientific">Acerihabitans arboris</name>
    <dbReference type="NCBI Taxonomy" id="2691583"/>
    <lineage>
        <taxon>Bacteria</taxon>
        <taxon>Pseudomonadati</taxon>
        <taxon>Pseudomonadota</taxon>
        <taxon>Gammaproteobacteria</taxon>
        <taxon>Enterobacterales</taxon>
        <taxon>Pectobacteriaceae</taxon>
        <taxon>Acerihabitans</taxon>
    </lineage>
</organism>
<reference evidence="1 2" key="1">
    <citation type="submission" date="2019-12" db="EMBL/GenBank/DDBJ databases">
        <authorList>
            <person name="Lee S.D."/>
        </authorList>
    </citation>
    <scope>NUCLEOTIDE SEQUENCE [LARGE SCALE GENOMIC DNA]</scope>
    <source>
        <strain evidence="1 2">SAP-6</strain>
    </source>
</reference>
<accession>A0A845STC5</accession>
<comment type="caution">
    <text evidence="1">The sequence shown here is derived from an EMBL/GenBank/DDBJ whole genome shotgun (WGS) entry which is preliminary data.</text>
</comment>
<dbReference type="EMBL" id="WUBS01000011">
    <property type="protein sequence ID" value="NDL64305.1"/>
    <property type="molecule type" value="Genomic_DNA"/>
</dbReference>
<dbReference type="AlphaFoldDB" id="A0A845STC5"/>
<name>A0A845STC5_9GAMM</name>
<sequence length="136" mass="15076">MMEKIYRAFCVCNTGTFQTLDERMVFFEAHSDEEASGKLTKLLSAVWGVPESAVDFHNLYSESELHKNAAFPVASGTPLYKQQLFEIGWSGGPSGHPVYAVLSDYPLFLVSPINHLRLTKAFIGCQTLTSAEVPDE</sequence>
<protein>
    <submittedName>
        <fullName evidence="1">Uncharacterized protein</fullName>
    </submittedName>
</protein>
<keyword evidence="2" id="KW-1185">Reference proteome</keyword>
<dbReference type="RefSeq" id="WP_162367017.1">
    <property type="nucleotide sequence ID" value="NZ_WUBS01000011.1"/>
</dbReference>
<gene>
    <name evidence="1" type="ORF">GRH90_16310</name>
</gene>